<evidence type="ECO:0000256" key="1">
    <source>
        <dbReference type="SAM" id="Phobius"/>
    </source>
</evidence>
<keyword evidence="4" id="KW-1185">Reference proteome</keyword>
<keyword evidence="1" id="KW-0812">Transmembrane</keyword>
<evidence type="ECO:0000313" key="3">
    <source>
        <dbReference type="EMBL" id="GIH97642.1"/>
    </source>
</evidence>
<reference evidence="3 4" key="1">
    <citation type="submission" date="2021-01" db="EMBL/GenBank/DDBJ databases">
        <title>Whole genome shotgun sequence of Planobispora siamensis NBRC 107568.</title>
        <authorList>
            <person name="Komaki H."/>
            <person name="Tamura T."/>
        </authorList>
    </citation>
    <scope>NUCLEOTIDE SEQUENCE [LARGE SCALE GENOMIC DNA]</scope>
    <source>
        <strain evidence="3 4">NBRC 107568</strain>
    </source>
</reference>
<feature type="transmembrane region" description="Helical" evidence="1">
    <location>
        <begin position="169"/>
        <end position="187"/>
    </location>
</feature>
<accession>A0A8J3SNW6</accession>
<dbReference type="InterPro" id="IPR006311">
    <property type="entry name" value="TAT_signal"/>
</dbReference>
<evidence type="ECO:0000259" key="2">
    <source>
        <dbReference type="Pfam" id="PF02517"/>
    </source>
</evidence>
<feature type="transmembrane region" description="Helical" evidence="1">
    <location>
        <begin position="217"/>
        <end position="238"/>
    </location>
</feature>
<keyword evidence="1" id="KW-1133">Transmembrane helix</keyword>
<dbReference type="EMBL" id="BOOJ01000091">
    <property type="protein sequence ID" value="GIH97642.1"/>
    <property type="molecule type" value="Genomic_DNA"/>
</dbReference>
<feature type="transmembrane region" description="Helical" evidence="1">
    <location>
        <begin position="50"/>
        <end position="69"/>
    </location>
</feature>
<comment type="caution">
    <text evidence="3">The sequence shown here is derived from an EMBL/GenBank/DDBJ whole genome shotgun (WGS) entry which is preliminary data.</text>
</comment>
<dbReference type="PANTHER" id="PTHR36435:SF1">
    <property type="entry name" value="CAAX AMINO TERMINAL PROTEASE FAMILY PROTEIN"/>
    <property type="match status" value="1"/>
</dbReference>
<dbReference type="GO" id="GO:0080120">
    <property type="term" value="P:CAAX-box protein maturation"/>
    <property type="evidence" value="ECO:0007669"/>
    <property type="project" value="UniProtKB-ARBA"/>
</dbReference>
<feature type="domain" description="CAAX prenyl protease 2/Lysostaphin resistance protein A-like" evidence="2">
    <location>
        <begin position="142"/>
        <end position="229"/>
    </location>
</feature>
<name>A0A8J3SNW6_9ACTN</name>
<evidence type="ECO:0000313" key="4">
    <source>
        <dbReference type="Proteomes" id="UP000619788"/>
    </source>
</evidence>
<feature type="transmembrane region" description="Helical" evidence="1">
    <location>
        <begin position="135"/>
        <end position="157"/>
    </location>
</feature>
<dbReference type="InterPro" id="IPR052710">
    <property type="entry name" value="CAAX_protease"/>
</dbReference>
<dbReference type="AlphaFoldDB" id="A0A8J3SNW6"/>
<dbReference type="PROSITE" id="PS51318">
    <property type="entry name" value="TAT"/>
    <property type="match status" value="1"/>
</dbReference>
<keyword evidence="1" id="KW-0472">Membrane</keyword>
<organism evidence="3 4">
    <name type="scientific">Planobispora siamensis</name>
    <dbReference type="NCBI Taxonomy" id="936338"/>
    <lineage>
        <taxon>Bacteria</taxon>
        <taxon>Bacillati</taxon>
        <taxon>Actinomycetota</taxon>
        <taxon>Actinomycetes</taxon>
        <taxon>Streptosporangiales</taxon>
        <taxon>Streptosporangiaceae</taxon>
        <taxon>Planobispora</taxon>
    </lineage>
</organism>
<dbReference type="Pfam" id="PF02517">
    <property type="entry name" value="Rce1-like"/>
    <property type="match status" value="1"/>
</dbReference>
<feature type="transmembrane region" description="Helical" evidence="1">
    <location>
        <begin position="90"/>
        <end position="115"/>
    </location>
</feature>
<dbReference type="Proteomes" id="UP000619788">
    <property type="component" value="Unassembled WGS sequence"/>
</dbReference>
<gene>
    <name evidence="3" type="ORF">Psi01_82720</name>
</gene>
<dbReference type="GO" id="GO:0004175">
    <property type="term" value="F:endopeptidase activity"/>
    <property type="evidence" value="ECO:0007669"/>
    <property type="project" value="UniProtKB-ARBA"/>
</dbReference>
<dbReference type="RefSeq" id="WP_204069628.1">
    <property type="nucleotide sequence ID" value="NZ_BOOJ01000091.1"/>
</dbReference>
<proteinExistence type="predicted"/>
<protein>
    <recommendedName>
        <fullName evidence="2">CAAX prenyl protease 2/Lysostaphin resistance protein A-like domain-containing protein</fullName>
    </recommendedName>
</protein>
<sequence length="252" mass="26153">MTLTLERPRGRRVLVAVAAAAAAAVAGGTGAAVAARALAPSWAADLNQLAPLVVAVVYAAIAAALLLALGRDRHNRRLYLGLAPASPAGYVRGMAVWATAYLAAAAGYFIVARLGAPADQVWQVLWAIGADDGRLAAASPALAAVILIRACLLAPLVEELLFRGVLYSWLRVRLAASWTIAITALGFGFIHQVPLFIPLAVAVGLAAGWIREHTGSTWVPIAVHIVQNITVVVLSLVLTGWQPAVSLTGAGW</sequence>
<dbReference type="PANTHER" id="PTHR36435">
    <property type="entry name" value="SLR1288 PROTEIN"/>
    <property type="match status" value="1"/>
</dbReference>
<dbReference type="InterPro" id="IPR003675">
    <property type="entry name" value="Rce1/LyrA-like_dom"/>
</dbReference>